<dbReference type="OrthoDB" id="7195851at2"/>
<evidence type="ECO:0000313" key="4">
    <source>
        <dbReference type="EMBL" id="RBO91248.1"/>
    </source>
</evidence>
<feature type="compositionally biased region" description="Gly residues" evidence="1">
    <location>
        <begin position="438"/>
        <end position="448"/>
    </location>
</feature>
<dbReference type="Gene3D" id="2.40.128.130">
    <property type="entry name" value="Autotransporter beta-domain"/>
    <property type="match status" value="1"/>
</dbReference>
<dbReference type="Pfam" id="PF03797">
    <property type="entry name" value="Autotransporter"/>
    <property type="match status" value="1"/>
</dbReference>
<dbReference type="EMBL" id="QNRH01000009">
    <property type="protein sequence ID" value="RBO91248.1"/>
    <property type="molecule type" value="Genomic_DNA"/>
</dbReference>
<accession>A0A366DPW5</accession>
<keyword evidence="2" id="KW-0732">Signal</keyword>
<dbReference type="SUPFAM" id="SSF103515">
    <property type="entry name" value="Autotransporter"/>
    <property type="match status" value="1"/>
</dbReference>
<feature type="domain" description="Autotransporter" evidence="3">
    <location>
        <begin position="1493"/>
        <end position="1784"/>
    </location>
</feature>
<dbReference type="SMART" id="SM00869">
    <property type="entry name" value="Autotransporter"/>
    <property type="match status" value="1"/>
</dbReference>
<comment type="caution">
    <text evidence="4">The sequence shown here is derived from an EMBL/GenBank/DDBJ whole genome shotgun (WGS) entry which is preliminary data.</text>
</comment>
<proteinExistence type="predicted"/>
<dbReference type="InterPro" id="IPR036709">
    <property type="entry name" value="Autotransporte_beta_dom_sf"/>
</dbReference>
<feature type="region of interest" description="Disordered" evidence="1">
    <location>
        <begin position="333"/>
        <end position="356"/>
    </location>
</feature>
<evidence type="ECO:0000256" key="2">
    <source>
        <dbReference type="SAM" id="SignalP"/>
    </source>
</evidence>
<gene>
    <name evidence="4" type="ORF">DFR47_109108</name>
</gene>
<reference evidence="4 5" key="1">
    <citation type="submission" date="2018-06" db="EMBL/GenBank/DDBJ databases">
        <title>Genomic Encyclopedia of Type Strains, Phase IV (KMG-IV): sequencing the most valuable type-strain genomes for metagenomic binning, comparative biology and taxonomic classification.</title>
        <authorList>
            <person name="Goeker M."/>
        </authorList>
    </citation>
    <scope>NUCLEOTIDE SEQUENCE [LARGE SCALE GENOMIC DNA]</scope>
    <source>
        <strain evidence="4 5">DSM 25619</strain>
    </source>
</reference>
<name>A0A366DPW5_9HYPH</name>
<evidence type="ECO:0000313" key="5">
    <source>
        <dbReference type="Proteomes" id="UP000252893"/>
    </source>
</evidence>
<protein>
    <submittedName>
        <fullName evidence="4">Uncharacterized protein with beta-barrel porin domain</fullName>
    </submittedName>
</protein>
<dbReference type="PROSITE" id="PS51208">
    <property type="entry name" value="AUTOTRANSPORTER"/>
    <property type="match status" value="1"/>
</dbReference>
<evidence type="ECO:0000256" key="1">
    <source>
        <dbReference type="SAM" id="MobiDB-lite"/>
    </source>
</evidence>
<evidence type="ECO:0000259" key="3">
    <source>
        <dbReference type="PROSITE" id="PS51208"/>
    </source>
</evidence>
<keyword evidence="5" id="KW-1185">Reference proteome</keyword>
<feature type="compositionally biased region" description="Low complexity" evidence="1">
    <location>
        <begin position="339"/>
        <end position="351"/>
    </location>
</feature>
<organism evidence="4 5">
    <name type="scientific">Pseudochrobactrum asaccharolyticum</name>
    <dbReference type="NCBI Taxonomy" id="354351"/>
    <lineage>
        <taxon>Bacteria</taxon>
        <taxon>Pseudomonadati</taxon>
        <taxon>Pseudomonadota</taxon>
        <taxon>Alphaproteobacteria</taxon>
        <taxon>Hyphomicrobiales</taxon>
        <taxon>Brucellaceae</taxon>
        <taxon>Pseudochrobactrum</taxon>
    </lineage>
</organism>
<feature type="signal peptide" evidence="2">
    <location>
        <begin position="1"/>
        <end position="39"/>
    </location>
</feature>
<dbReference type="InterPro" id="IPR005546">
    <property type="entry name" value="Autotransporte_beta"/>
</dbReference>
<dbReference type="RefSeq" id="WP_113945927.1">
    <property type="nucleotide sequence ID" value="NZ_JBHEEG010000010.1"/>
</dbReference>
<feature type="region of interest" description="Disordered" evidence="1">
    <location>
        <begin position="438"/>
        <end position="460"/>
    </location>
</feature>
<dbReference type="Proteomes" id="UP000252893">
    <property type="component" value="Unassembled WGS sequence"/>
</dbReference>
<sequence length="1784" mass="172165">MSLVQKNHSVVLSKVKRILMTGVSMGALCFIATPEPVFAQSFPQNINPVPSPVLSDLEKKGGVVTHKPVPPKSNTGKDATVIKDATAGGRGKDGDSFTVSSGSGHSATGSNIFLAGSIGGAGGNGGSAGRGMKGNAAAGGDGGNGGNVGVGSIGDLTVQNGSGIVAFSTGGQGGKGGDGSALIDNIKSGAGGNGGHAGQVLVTNSGRIAVTGDQFFGIIAQAVGGHGGKAGDADGDLAKANAAPSGHGGKGGTLTISNTGNIATNGVGSDAIHGLSLGGNGADAAEAKSTFRSAANGVAGNGGHAATVTITNNKIIETHGAQSNGLVGKSVGGKGGNGNNVTPGGLVNTTTAGGGHGGNGGAVNIGNEGSITIDNGHAIYAESTGGNGGHGGWAASVLDATSGDGGQGGNGAEVDVTNNSIVKTLGDNSAAVVVSSAGGNGGKGGRSVGGADAASGSGGVGGNAGAVSVTNSGSLITEGVVSSAVVATSDGGSGGRGGASIGIHTSAEGGGAGGKSDRVTVVNDGTISTTQSSSLGIFARSNGGQGGAGGLQVSVASNGGHGGKGGAAGAVSVTNNGTIETGLAAKDTSSANVTGSAAIVAQSVGGAGGNSGASITAAPFLSGSAGGTGDEGGNAGAVDVTTGADSSITTYGDSSAAIIAQSVGGAGGKGELVVSVAAGPVAGTATLGTIGGKGGDGATVTVNSGGTIATHGNGSIGVLASSVGGEGGAGGLALAGAASASVSGVAAVAREGGNGGNGSTVTIDNTAVIGTKGEYASAVAAISAGGQGGKGGWAGGLNVATILTASGAIAGNGGAGGDASDVVVHNAGALTTLGNGSAGIFAQSIGGQGAYGGSALTLDLGADADLAISAGGQGGTGGNAGQINIVNHGAITTSGAGSAAIFAESLGGHGGDGGLALGGSGGAGGNAADVTIENHAGLITTGDFSAAILAQSLGGKGGVAASGDLDETLAGTDGRNGDAGAVRINNSGDILTLGTRSDAIAVLSQDGAAAAVSVVNTGEIFTTGAKSAGISAQSLGEDSSGTISISNTGSVTVTGEGSGALVARSVVMRNDAPDAAPLMNMLSADMLTFDTADFTMFADNGAAGNISINQTGNLIATGAGSSAIFAQSTGATNGNIDIVVQAESLLVGHSAGVTLIDGAENSLANHGIITGIGNTVGYIPGTDGQLFEAGWIDGMAVVGTTGNTAVTNTGLMVGNIDLGSGRNTFTNAQDAWLVSGSLIGLGGRAGSDFINDGILTPGGSTMTQTTQIDGNLNQTANGRYLVGLDFAGGTPANDPVMARMAAAPQSSSASGSADRLNVSGSANLGGSMALSVANSGYAKSGRNDYVALRAEGGVNDDGMLLVAPNTAVATYTLEYTDKETILGANIDYAARGLTENGISVGTTINAIQTDQTSSAFRPLAEAIFAQPDIASLQRTYDLIDGEGTAGVQQAYFSETNAFIGAVSQQSNRWSNPYRQVGATVGQERDCIVNSNSCEESRWRGWYSGFGSDVSIDGDPYVVGSSDLSSHSKGMAAGFDYELNQNLLLGLAVGIGQTDFKVSDRLTQGDIRTGRTALYGAYKQNNFYVDGLVGVDWFDASTNRVAQIAATGSTAAFSDRLQNDFSGYGINARLETGYRTDLGGVQVTPFAALQLSSFRMNGSTERADATSGDLALYYKDRTINSVPLSLGAQLDTQLELGKNAYFAPYIRAAWVHEFSNKRSVEAGFTAAPGYEFVVHGAAQARNSAQLEAGFNVQIETGLSLYGKVTGNFSGSAHDVSGSGGFRLRW</sequence>
<feature type="chain" id="PRO_5016975232" evidence="2">
    <location>
        <begin position="40"/>
        <end position="1784"/>
    </location>
</feature>